<keyword evidence="6" id="KW-1185">Reference proteome</keyword>
<dbReference type="SMART" id="SM00185">
    <property type="entry name" value="ARM"/>
    <property type="match status" value="5"/>
</dbReference>
<dbReference type="PANTHER" id="PTHR23315">
    <property type="entry name" value="U BOX DOMAIN-CONTAINING"/>
    <property type="match status" value="1"/>
</dbReference>
<evidence type="ECO:0000256" key="2">
    <source>
        <dbReference type="ARBA" id="ARBA00022786"/>
    </source>
</evidence>
<protein>
    <recommendedName>
        <fullName evidence="4">U-box domain-containing protein</fullName>
    </recommendedName>
</protein>
<keyword evidence="2" id="KW-0833">Ubl conjugation pathway</keyword>
<reference evidence="5 6" key="1">
    <citation type="submission" date="2024-03" db="EMBL/GenBank/DDBJ databases">
        <authorList>
            <person name="Gkanogiannis A."/>
            <person name="Becerra Lopez-Lavalle L."/>
        </authorList>
    </citation>
    <scope>NUCLEOTIDE SEQUENCE [LARGE SCALE GENOMIC DNA]</scope>
</reference>
<dbReference type="PANTHER" id="PTHR23315:SF7">
    <property type="entry name" value="U-BOX DOMAIN-CONTAINING PROTEIN 4"/>
    <property type="match status" value="1"/>
</dbReference>
<gene>
    <name evidence="5" type="ORF">CITCOLO1_LOCUS12478</name>
</gene>
<evidence type="ECO:0000313" key="6">
    <source>
        <dbReference type="Proteomes" id="UP001642487"/>
    </source>
</evidence>
<evidence type="ECO:0000256" key="1">
    <source>
        <dbReference type="ARBA" id="ARBA00022737"/>
    </source>
</evidence>
<dbReference type="Proteomes" id="UP001642487">
    <property type="component" value="Chromosome 4"/>
</dbReference>
<dbReference type="Gene3D" id="1.25.10.10">
    <property type="entry name" value="Leucine-rich Repeat Variant"/>
    <property type="match status" value="2"/>
</dbReference>
<feature type="domain" description="U-box" evidence="4">
    <location>
        <begin position="106"/>
        <end position="381"/>
    </location>
</feature>
<proteinExistence type="predicted"/>
<dbReference type="PROSITE" id="PS50176">
    <property type="entry name" value="ARM_REPEAT"/>
    <property type="match status" value="3"/>
</dbReference>
<feature type="repeat" description="ARM" evidence="3">
    <location>
        <begin position="269"/>
        <end position="310"/>
    </location>
</feature>
<keyword evidence="1" id="KW-0677">Repeat</keyword>
<feature type="repeat" description="ARM" evidence="3">
    <location>
        <begin position="228"/>
        <end position="270"/>
    </location>
</feature>
<organism evidence="5 6">
    <name type="scientific">Citrullus colocynthis</name>
    <name type="common">colocynth</name>
    <dbReference type="NCBI Taxonomy" id="252529"/>
    <lineage>
        <taxon>Eukaryota</taxon>
        <taxon>Viridiplantae</taxon>
        <taxon>Streptophyta</taxon>
        <taxon>Embryophyta</taxon>
        <taxon>Tracheophyta</taxon>
        <taxon>Spermatophyta</taxon>
        <taxon>Magnoliopsida</taxon>
        <taxon>eudicotyledons</taxon>
        <taxon>Gunneridae</taxon>
        <taxon>Pentapetalae</taxon>
        <taxon>rosids</taxon>
        <taxon>fabids</taxon>
        <taxon>Cucurbitales</taxon>
        <taxon>Cucurbitaceae</taxon>
        <taxon>Benincaseae</taxon>
        <taxon>Citrullus</taxon>
    </lineage>
</organism>
<name>A0ABP0YIV1_9ROSI</name>
<evidence type="ECO:0000259" key="4">
    <source>
        <dbReference type="Pfam" id="PF25598"/>
    </source>
</evidence>
<dbReference type="EMBL" id="OZ021738">
    <property type="protein sequence ID" value="CAK9320430.1"/>
    <property type="molecule type" value="Genomic_DNA"/>
</dbReference>
<evidence type="ECO:0000256" key="3">
    <source>
        <dbReference type="PROSITE-ProRule" id="PRU00259"/>
    </source>
</evidence>
<sequence>MSEEGEEGQHEFQEVSIILPCSQDFVLIWLHLFAGTSDDFHAVTDKHSLDIGPASDQAITEIRPTKCHNSSKSISCQQPYERLAHEIVSSPVLEARSDHIGIKAKVQKLVEDLTSDSLETLRTTTAELRLLTKINANNRRVIADYGAISLLVNLLNSTDTKIQENAVTALVNLSINNNCKTIIVQANAIEPLIHVLQTGSSEAKENSAATLGSLSVVDDYQVNIGRSGAIGPLVDLLRNGTPQGKKDAATALFNLSLLSENKEKIVEAGSIKHLVKMMDPATGMVEKAVVVLANLASIDEGRIEIVREGGIALLVDTIELGSARAKEYAAAALLWLCAITRGFCIVAIQEGAIPPLVALSQTGTGRAKEKARALLSCFSRNKLVAQC</sequence>
<dbReference type="InterPro" id="IPR000225">
    <property type="entry name" value="Armadillo"/>
</dbReference>
<dbReference type="Pfam" id="PF25598">
    <property type="entry name" value="ARM_PUB"/>
    <property type="match status" value="1"/>
</dbReference>
<dbReference type="SUPFAM" id="SSF48371">
    <property type="entry name" value="ARM repeat"/>
    <property type="match status" value="1"/>
</dbReference>
<evidence type="ECO:0000313" key="5">
    <source>
        <dbReference type="EMBL" id="CAK9320430.1"/>
    </source>
</evidence>
<accession>A0ABP0YIV1</accession>
<dbReference type="InterPro" id="IPR011989">
    <property type="entry name" value="ARM-like"/>
</dbReference>
<dbReference type="InterPro" id="IPR016024">
    <property type="entry name" value="ARM-type_fold"/>
</dbReference>
<dbReference type="InterPro" id="IPR058678">
    <property type="entry name" value="ARM_PUB"/>
</dbReference>
<feature type="repeat" description="ARM" evidence="3">
    <location>
        <begin position="146"/>
        <end position="188"/>
    </location>
</feature>